<reference evidence="2 3" key="1">
    <citation type="journal article" date="2021" name="Plant Biotechnol. J.">
        <title>Multi-omics assisted identification of the key and species-specific regulatory components of drought-tolerant mechanisms in Gossypium stocksii.</title>
        <authorList>
            <person name="Yu D."/>
            <person name="Ke L."/>
            <person name="Zhang D."/>
            <person name="Wu Y."/>
            <person name="Sun Y."/>
            <person name="Mei J."/>
            <person name="Sun J."/>
            <person name="Sun Y."/>
        </authorList>
    </citation>
    <scope>NUCLEOTIDE SEQUENCE [LARGE SCALE GENOMIC DNA]</scope>
    <source>
        <strain evidence="3">cv. E1</strain>
        <tissue evidence="2">Leaf</tissue>
    </source>
</reference>
<comment type="caution">
    <text evidence="2">The sequence shown here is derived from an EMBL/GenBank/DDBJ whole genome shotgun (WGS) entry which is preliminary data.</text>
</comment>
<name>A0A9D4A7L5_9ROSI</name>
<keyword evidence="3" id="KW-1185">Reference proteome</keyword>
<feature type="region of interest" description="Disordered" evidence="1">
    <location>
        <begin position="1"/>
        <end position="26"/>
    </location>
</feature>
<evidence type="ECO:0000313" key="3">
    <source>
        <dbReference type="Proteomes" id="UP000828251"/>
    </source>
</evidence>
<protein>
    <submittedName>
        <fullName evidence="2">Uncharacterized protein</fullName>
    </submittedName>
</protein>
<dbReference type="EMBL" id="JAIQCV010000006">
    <property type="protein sequence ID" value="KAH1092183.1"/>
    <property type="molecule type" value="Genomic_DNA"/>
</dbReference>
<evidence type="ECO:0000256" key="1">
    <source>
        <dbReference type="SAM" id="MobiDB-lite"/>
    </source>
</evidence>
<evidence type="ECO:0000313" key="2">
    <source>
        <dbReference type="EMBL" id="KAH1092183.1"/>
    </source>
</evidence>
<organism evidence="2 3">
    <name type="scientific">Gossypium stocksii</name>
    <dbReference type="NCBI Taxonomy" id="47602"/>
    <lineage>
        <taxon>Eukaryota</taxon>
        <taxon>Viridiplantae</taxon>
        <taxon>Streptophyta</taxon>
        <taxon>Embryophyta</taxon>
        <taxon>Tracheophyta</taxon>
        <taxon>Spermatophyta</taxon>
        <taxon>Magnoliopsida</taxon>
        <taxon>eudicotyledons</taxon>
        <taxon>Gunneridae</taxon>
        <taxon>Pentapetalae</taxon>
        <taxon>rosids</taxon>
        <taxon>malvids</taxon>
        <taxon>Malvales</taxon>
        <taxon>Malvaceae</taxon>
        <taxon>Malvoideae</taxon>
        <taxon>Gossypium</taxon>
    </lineage>
</organism>
<accession>A0A9D4A7L5</accession>
<feature type="compositionally biased region" description="Low complexity" evidence="1">
    <location>
        <begin position="1"/>
        <end position="13"/>
    </location>
</feature>
<dbReference type="Proteomes" id="UP000828251">
    <property type="component" value="Unassembled WGS sequence"/>
</dbReference>
<proteinExistence type="predicted"/>
<gene>
    <name evidence="2" type="ORF">J1N35_019440</name>
</gene>
<dbReference type="AlphaFoldDB" id="A0A9D4A7L5"/>
<feature type="compositionally biased region" description="Basic and acidic residues" evidence="1">
    <location>
        <begin position="16"/>
        <end position="26"/>
    </location>
</feature>
<sequence>MSSSTSPRHSCSSNGEEERPRFFDSKAKNASVGPMLKLFPIFIPSDGTKMLPITSSTSISVTAKVASESSTTTLFLSYPKFGGSEKNACYGKVIYLA</sequence>